<keyword evidence="6" id="KW-0560">Oxidoreductase</keyword>
<comment type="similarity">
    <text evidence="2 6">Belongs to the dTDP-4-dehydrorhamnose reductase family.</text>
</comment>
<evidence type="ECO:0000313" key="8">
    <source>
        <dbReference type="EMBL" id="MFC7337675.1"/>
    </source>
</evidence>
<dbReference type="EMBL" id="JBHTBS010000004">
    <property type="protein sequence ID" value="MFC7337675.1"/>
    <property type="molecule type" value="Genomic_DNA"/>
</dbReference>
<dbReference type="Gene3D" id="3.90.25.10">
    <property type="entry name" value="UDP-galactose 4-epimerase, domain 1"/>
    <property type="match status" value="1"/>
</dbReference>
<evidence type="ECO:0000256" key="5">
    <source>
        <dbReference type="ARBA" id="ARBA00048200"/>
    </source>
</evidence>
<comment type="catalytic activity">
    <reaction evidence="5">
        <text>dTDP-beta-L-rhamnose + NADP(+) = dTDP-4-dehydro-beta-L-rhamnose + NADPH + H(+)</text>
        <dbReference type="Rhea" id="RHEA:21796"/>
        <dbReference type="ChEBI" id="CHEBI:15378"/>
        <dbReference type="ChEBI" id="CHEBI:57510"/>
        <dbReference type="ChEBI" id="CHEBI:57783"/>
        <dbReference type="ChEBI" id="CHEBI:58349"/>
        <dbReference type="ChEBI" id="CHEBI:62830"/>
        <dbReference type="EC" id="1.1.1.133"/>
    </reaction>
</comment>
<dbReference type="Gene3D" id="3.40.50.720">
    <property type="entry name" value="NAD(P)-binding Rossmann-like Domain"/>
    <property type="match status" value="1"/>
</dbReference>
<evidence type="ECO:0000256" key="4">
    <source>
        <dbReference type="ARBA" id="ARBA00017099"/>
    </source>
</evidence>
<keyword evidence="6" id="KW-0521">NADP</keyword>
<organism evidence="8 9">
    <name type="scientific">Haloferula chungangensis</name>
    <dbReference type="NCBI Taxonomy" id="1048331"/>
    <lineage>
        <taxon>Bacteria</taxon>
        <taxon>Pseudomonadati</taxon>
        <taxon>Verrucomicrobiota</taxon>
        <taxon>Verrucomicrobiia</taxon>
        <taxon>Verrucomicrobiales</taxon>
        <taxon>Verrucomicrobiaceae</taxon>
        <taxon>Haloferula</taxon>
    </lineage>
</organism>
<reference evidence="9" key="1">
    <citation type="journal article" date="2019" name="Int. J. Syst. Evol. Microbiol.">
        <title>The Global Catalogue of Microorganisms (GCM) 10K type strain sequencing project: providing services to taxonomists for standard genome sequencing and annotation.</title>
        <authorList>
            <consortium name="The Broad Institute Genomics Platform"/>
            <consortium name="The Broad Institute Genome Sequencing Center for Infectious Disease"/>
            <person name="Wu L."/>
            <person name="Ma J."/>
        </authorList>
    </citation>
    <scope>NUCLEOTIDE SEQUENCE [LARGE SCALE GENOMIC DNA]</scope>
    <source>
        <strain evidence="9">CGMCC 4.1467</strain>
    </source>
</reference>
<dbReference type="InterPro" id="IPR036291">
    <property type="entry name" value="NAD(P)-bd_dom_sf"/>
</dbReference>
<dbReference type="Proteomes" id="UP001596472">
    <property type="component" value="Unassembled WGS sequence"/>
</dbReference>
<evidence type="ECO:0000256" key="1">
    <source>
        <dbReference type="ARBA" id="ARBA00004781"/>
    </source>
</evidence>
<dbReference type="InterPro" id="IPR005913">
    <property type="entry name" value="dTDP_dehydrorham_reduct"/>
</dbReference>
<protein>
    <recommendedName>
        <fullName evidence="4 6">dTDP-4-dehydrorhamnose reductase</fullName>
        <ecNumber evidence="3 6">1.1.1.133</ecNumber>
    </recommendedName>
</protein>
<dbReference type="CDD" id="cd05254">
    <property type="entry name" value="dTDP_HR_like_SDR_e"/>
    <property type="match status" value="1"/>
</dbReference>
<sequence>MKLAISGTSGRVGRALADYFAPKHEVIELDRTVFDFADPDLISRVGEIDFDALLNPAAITSLEACEDDPGLARRVNAEVPGELAAMCRESGRRIMHFSTDYVLAGEVPGLHVEEAAVEPCSVYARTKLAGEQLVLDQGGCVVRVSWVFGPERKAFPDQVIERALAGESLAAVADKTSLPTSTADLAVWVEKLMAAGFPNEVIHACNGGEPVSWHGMAEVIVALMMERGALKELPVIERQLLAEMRAFRAKRPRHTAMATPRLSALLGEPPRDWKVAIREHVIEQLISR</sequence>
<comment type="pathway">
    <text evidence="1 6">Carbohydrate biosynthesis; dTDP-L-rhamnose biosynthesis.</text>
</comment>
<dbReference type="EC" id="1.1.1.133" evidence="3 6"/>
<gene>
    <name evidence="8" type="ORF">ACFQY0_10845</name>
</gene>
<accession>A0ABW2L7Z4</accession>
<dbReference type="InterPro" id="IPR029903">
    <property type="entry name" value="RmlD-like-bd"/>
</dbReference>
<comment type="function">
    <text evidence="6">Catalyzes the reduction of dTDP-6-deoxy-L-lyxo-4-hexulose to yield dTDP-L-rhamnose.</text>
</comment>
<evidence type="ECO:0000313" key="9">
    <source>
        <dbReference type="Proteomes" id="UP001596472"/>
    </source>
</evidence>
<evidence type="ECO:0000256" key="2">
    <source>
        <dbReference type="ARBA" id="ARBA00010944"/>
    </source>
</evidence>
<feature type="domain" description="RmlD-like substrate binding" evidence="7">
    <location>
        <begin position="1"/>
        <end position="281"/>
    </location>
</feature>
<name>A0ABW2L7Z4_9BACT</name>
<dbReference type="RefSeq" id="WP_379712176.1">
    <property type="nucleotide sequence ID" value="NZ_JBHTBS010000004.1"/>
</dbReference>
<evidence type="ECO:0000256" key="6">
    <source>
        <dbReference type="RuleBase" id="RU364082"/>
    </source>
</evidence>
<dbReference type="PANTHER" id="PTHR10491:SF4">
    <property type="entry name" value="METHIONINE ADENOSYLTRANSFERASE 2 SUBUNIT BETA"/>
    <property type="match status" value="1"/>
</dbReference>
<comment type="caution">
    <text evidence="8">The sequence shown here is derived from an EMBL/GenBank/DDBJ whole genome shotgun (WGS) entry which is preliminary data.</text>
</comment>
<evidence type="ECO:0000259" key="7">
    <source>
        <dbReference type="Pfam" id="PF04321"/>
    </source>
</evidence>
<proteinExistence type="inferred from homology"/>
<dbReference type="SUPFAM" id="SSF51735">
    <property type="entry name" value="NAD(P)-binding Rossmann-fold domains"/>
    <property type="match status" value="1"/>
</dbReference>
<dbReference type="PANTHER" id="PTHR10491">
    <property type="entry name" value="DTDP-4-DEHYDRORHAMNOSE REDUCTASE"/>
    <property type="match status" value="1"/>
</dbReference>
<keyword evidence="9" id="KW-1185">Reference proteome</keyword>
<evidence type="ECO:0000256" key="3">
    <source>
        <dbReference type="ARBA" id="ARBA00012929"/>
    </source>
</evidence>
<dbReference type="Pfam" id="PF04321">
    <property type="entry name" value="RmlD_sub_bind"/>
    <property type="match status" value="1"/>
</dbReference>